<dbReference type="InterPro" id="IPR013762">
    <property type="entry name" value="Integrase-like_cat_sf"/>
</dbReference>
<gene>
    <name evidence="6" type="ORF">I2F25_00305</name>
</gene>
<dbReference type="InterPro" id="IPR053876">
    <property type="entry name" value="Phage_int_M"/>
</dbReference>
<dbReference type="Proteomes" id="UP001339883">
    <property type="component" value="Unassembled WGS sequence"/>
</dbReference>
<dbReference type="EMBL" id="VTDN01000001">
    <property type="protein sequence ID" value="MEB5475504.1"/>
    <property type="molecule type" value="Genomic_DNA"/>
</dbReference>
<keyword evidence="7" id="KW-1185">Reference proteome</keyword>
<evidence type="ECO:0000313" key="7">
    <source>
        <dbReference type="Proteomes" id="UP001339883"/>
    </source>
</evidence>
<feature type="domain" description="Tyr recombinase" evidence="5">
    <location>
        <begin position="202"/>
        <end position="389"/>
    </location>
</feature>
<keyword evidence="4" id="KW-0233">DNA recombination</keyword>
<evidence type="ECO:0000256" key="4">
    <source>
        <dbReference type="ARBA" id="ARBA00023172"/>
    </source>
</evidence>
<dbReference type="PANTHER" id="PTHR30629:SF2">
    <property type="entry name" value="PROPHAGE INTEGRASE INTS-RELATED"/>
    <property type="match status" value="1"/>
</dbReference>
<dbReference type="InterPro" id="IPR038488">
    <property type="entry name" value="Integrase_DNA-bd_sf"/>
</dbReference>
<dbReference type="PROSITE" id="PS51898">
    <property type="entry name" value="TYR_RECOMBINASE"/>
    <property type="match status" value="1"/>
</dbReference>
<name>A0ABU6DQY9_9GAMM</name>
<dbReference type="Pfam" id="PF13356">
    <property type="entry name" value="Arm-DNA-bind_3"/>
    <property type="match status" value="1"/>
</dbReference>
<comment type="caution">
    <text evidence="6">The sequence shown here is derived from an EMBL/GenBank/DDBJ whole genome shotgun (WGS) entry which is preliminary data.</text>
</comment>
<dbReference type="RefSeq" id="WP_325774157.1">
    <property type="nucleotide sequence ID" value="NZ_VTDN01000001.1"/>
</dbReference>
<evidence type="ECO:0000256" key="1">
    <source>
        <dbReference type="ARBA" id="ARBA00008857"/>
    </source>
</evidence>
<evidence type="ECO:0000259" key="5">
    <source>
        <dbReference type="PROSITE" id="PS51898"/>
    </source>
</evidence>
<dbReference type="Gene3D" id="1.10.443.10">
    <property type="entry name" value="Intergrase catalytic core"/>
    <property type="match status" value="1"/>
</dbReference>
<evidence type="ECO:0000313" key="6">
    <source>
        <dbReference type="EMBL" id="MEB5475504.1"/>
    </source>
</evidence>
<dbReference type="SUPFAM" id="SSF56349">
    <property type="entry name" value="DNA breaking-rejoining enzymes"/>
    <property type="match status" value="1"/>
</dbReference>
<dbReference type="Gene3D" id="1.10.150.130">
    <property type="match status" value="1"/>
</dbReference>
<protein>
    <submittedName>
        <fullName evidence="6">Site-specific integrase</fullName>
    </submittedName>
</protein>
<comment type="similarity">
    <text evidence="1">Belongs to the 'phage' integrase family.</text>
</comment>
<organism evidence="6 7">
    <name type="scientific">Acinetobacter pollinis</name>
    <dbReference type="NCBI Taxonomy" id="2605270"/>
    <lineage>
        <taxon>Bacteria</taxon>
        <taxon>Pseudomonadati</taxon>
        <taxon>Pseudomonadota</taxon>
        <taxon>Gammaproteobacteria</taxon>
        <taxon>Moraxellales</taxon>
        <taxon>Moraxellaceae</taxon>
        <taxon>Acinetobacter</taxon>
    </lineage>
</organism>
<dbReference type="InterPro" id="IPR050808">
    <property type="entry name" value="Phage_Integrase"/>
</dbReference>
<sequence length="410" mass="47765">MALTETWLKAKNGKVSDKTITKADSSGLSARVSPKGKINFQYRYRHNSKQCRLDLGTYPLISLKQARTEAERMRAVLETGRDPRIHRKIEKQKLANELTFAELYTEFHEKYCVPNKKNADQILRTFELYVFPKLGRLPADEISIHEWLDLLESQAKRSNAICDRILVNTKQCFGWGIKRQLVKNNHLLLISGKNDLNIKKNATTRVLDDREICLIWNASEQSRMSQKNVYFVWLCLFFGCRTGELRLSKKSDFDLEDNVWTIPPENHKTGDKTGKPIIRPIIESIKPILLDVMALNNTEYMFTNESDSSLMSRNSSVSLPYNILQFSRRNYGIEIEHFSMHDLRRTARTNFSQVTQPHVAEIMLGHTLPKIQGTYDHYSYLDEQKEVYEWWWTKLVDITSKEVLNSHLSD</sequence>
<dbReference type="InterPro" id="IPR010998">
    <property type="entry name" value="Integrase_recombinase_N"/>
</dbReference>
<dbReference type="CDD" id="cd00801">
    <property type="entry name" value="INT_P4_C"/>
    <property type="match status" value="1"/>
</dbReference>
<reference evidence="6 7" key="1">
    <citation type="submission" date="2019-08" db="EMBL/GenBank/DDBJ databases">
        <title>Five species of Acinetobacter isolated from floral nectar and animal pollinators.</title>
        <authorList>
            <person name="Hendry T.A."/>
        </authorList>
    </citation>
    <scope>NUCLEOTIDE SEQUENCE [LARGE SCALE GENOMIC DNA]</scope>
    <source>
        <strain evidence="6 7">MD18.27</strain>
    </source>
</reference>
<dbReference type="Gene3D" id="3.30.160.390">
    <property type="entry name" value="Integrase, DNA-binding domain"/>
    <property type="match status" value="1"/>
</dbReference>
<keyword evidence="2" id="KW-0229">DNA integration</keyword>
<dbReference type="InterPro" id="IPR011010">
    <property type="entry name" value="DNA_brk_join_enz"/>
</dbReference>
<dbReference type="PANTHER" id="PTHR30629">
    <property type="entry name" value="PROPHAGE INTEGRASE"/>
    <property type="match status" value="1"/>
</dbReference>
<evidence type="ECO:0000256" key="3">
    <source>
        <dbReference type="ARBA" id="ARBA00023125"/>
    </source>
</evidence>
<dbReference type="InterPro" id="IPR002104">
    <property type="entry name" value="Integrase_catalytic"/>
</dbReference>
<dbReference type="Pfam" id="PF22022">
    <property type="entry name" value="Phage_int_M"/>
    <property type="match status" value="1"/>
</dbReference>
<dbReference type="InterPro" id="IPR025166">
    <property type="entry name" value="Integrase_DNA_bind_dom"/>
</dbReference>
<evidence type="ECO:0000256" key="2">
    <source>
        <dbReference type="ARBA" id="ARBA00022908"/>
    </source>
</evidence>
<keyword evidence="3" id="KW-0238">DNA-binding</keyword>
<dbReference type="Pfam" id="PF00589">
    <property type="entry name" value="Phage_integrase"/>
    <property type="match status" value="1"/>
</dbReference>
<proteinExistence type="inferred from homology"/>
<accession>A0ABU6DQY9</accession>